<dbReference type="EMBL" id="JAEEGB010000010">
    <property type="protein sequence ID" value="MBI6873110.1"/>
    <property type="molecule type" value="Genomic_DNA"/>
</dbReference>
<dbReference type="GO" id="GO:0035438">
    <property type="term" value="F:cyclic-di-GMP binding"/>
    <property type="evidence" value="ECO:0007669"/>
    <property type="project" value="InterPro"/>
</dbReference>
<evidence type="ECO:0000259" key="2">
    <source>
        <dbReference type="Pfam" id="PF12945"/>
    </source>
</evidence>
<protein>
    <submittedName>
        <fullName evidence="3">Flagellar brake domain-containing protein</fullName>
    </submittedName>
</protein>
<dbReference type="SUPFAM" id="SSF141371">
    <property type="entry name" value="PilZ domain-like"/>
    <property type="match status" value="1"/>
</dbReference>
<proteinExistence type="predicted"/>
<keyword evidence="3" id="KW-0282">Flagellum</keyword>
<evidence type="ECO:0000259" key="1">
    <source>
        <dbReference type="Pfam" id="PF07238"/>
    </source>
</evidence>
<dbReference type="Proteomes" id="UP000622687">
    <property type="component" value="Unassembled WGS sequence"/>
</dbReference>
<dbReference type="AlphaFoldDB" id="A0A934HRR2"/>
<evidence type="ECO:0000313" key="3">
    <source>
        <dbReference type="EMBL" id="MBI6873110.1"/>
    </source>
</evidence>
<name>A0A934HRR2_9CLOT</name>
<accession>A0A934HRR2</accession>
<dbReference type="InterPro" id="IPR009875">
    <property type="entry name" value="PilZ_domain"/>
</dbReference>
<dbReference type="Pfam" id="PF12945">
    <property type="entry name" value="PilZNR"/>
    <property type="match status" value="1"/>
</dbReference>
<sequence>MSDNMEFLVNQKIEIEMEDGIYKSNIQDVTDEYIGISIPVNEGKYVPLRKGEKVICHYYYNKDIYRFETVVSGRKIDKLLIIMLKKPEKVVMYQRRNFARVPLMVNIYCGILENSKKIENIGNNQIEFFDAYSLDISGGGLRLAIDRKFEKRLNLGSMLMMTIPLNDENLTVKGKIVRVENDRKNPKIICGVSFVDLDRLTRESIIRLVFKTMREQMKKGAKGE</sequence>
<dbReference type="Pfam" id="PF07238">
    <property type="entry name" value="PilZ"/>
    <property type="match status" value="1"/>
</dbReference>
<reference evidence="3" key="1">
    <citation type="submission" date="2020-12" db="EMBL/GenBank/DDBJ databases">
        <title>Clostridium thailandense sp. nov., a novel acetogenic bacterium isolated from peat land soil in Thailand.</title>
        <authorList>
            <person name="Chaikitkaew S."/>
            <person name="Birkeland N.K."/>
        </authorList>
    </citation>
    <scope>NUCLEOTIDE SEQUENCE</scope>
    <source>
        <strain evidence="3">DSM 17425</strain>
    </source>
</reference>
<keyword evidence="3" id="KW-0969">Cilium</keyword>
<keyword evidence="4" id="KW-1185">Reference proteome</keyword>
<dbReference type="Gene3D" id="2.40.10.220">
    <property type="entry name" value="predicted glycosyltransferase like domains"/>
    <property type="match status" value="1"/>
</dbReference>
<feature type="domain" description="Type III secretion system flagellar brake protein YcgR PilZN" evidence="2">
    <location>
        <begin position="9"/>
        <end position="87"/>
    </location>
</feature>
<dbReference type="RefSeq" id="WP_211142578.1">
    <property type="nucleotide sequence ID" value="NZ_JAEEGB010000010.1"/>
</dbReference>
<dbReference type="InterPro" id="IPR009926">
    <property type="entry name" value="T3SS_YcgR_PilZN"/>
</dbReference>
<comment type="caution">
    <text evidence="3">The sequence shown here is derived from an EMBL/GenBank/DDBJ whole genome shotgun (WGS) entry which is preliminary data.</text>
</comment>
<feature type="domain" description="PilZ" evidence="1">
    <location>
        <begin position="94"/>
        <end position="210"/>
    </location>
</feature>
<evidence type="ECO:0000313" key="4">
    <source>
        <dbReference type="Proteomes" id="UP000622687"/>
    </source>
</evidence>
<organism evidence="3 4">
    <name type="scientific">Clostridium aciditolerans</name>
    <dbReference type="NCBI Taxonomy" id="339861"/>
    <lineage>
        <taxon>Bacteria</taxon>
        <taxon>Bacillati</taxon>
        <taxon>Bacillota</taxon>
        <taxon>Clostridia</taxon>
        <taxon>Eubacteriales</taxon>
        <taxon>Clostridiaceae</taxon>
        <taxon>Clostridium</taxon>
    </lineage>
</organism>
<gene>
    <name evidence="3" type="ORF">I6U51_10385</name>
</gene>
<keyword evidence="3" id="KW-0966">Cell projection</keyword>